<comment type="caution">
    <text evidence="10">The sequence shown here is derived from an EMBL/GenBank/DDBJ whole genome shotgun (WGS) entry which is preliminary data.</text>
</comment>
<keyword evidence="6 8" id="KW-0808">Transferase</keyword>
<dbReference type="InterPro" id="IPR013785">
    <property type="entry name" value="Aldolase_TIM"/>
</dbReference>
<evidence type="ECO:0000313" key="10">
    <source>
        <dbReference type="EMBL" id="MBB5347477.1"/>
    </source>
</evidence>
<keyword evidence="11" id="KW-1185">Reference proteome</keyword>
<sequence>MGEQLVAPIAIDHPTEAPILVGSGQPLLLIGGPCALESEQLARQVAGTLKAICARLGIRYVFKASFDKANRTSLRSYRGPGITEGLAILSRIRHELGVPVISDIHDVSQVDRAAEVLDILQIPAFLCRQTDLLVAAAETGKPVNVKKGQFVSPWDMENAVNKLRGAGGSRIMLVERGATFGYNNLVVDMRSLPVMRSFGCPVIYDATHSVQLPGGAGGSSGGQREFIVPLARAAMAVGIDGLFIEIHPQPEKALCDGPNSLPLDGIEPVLAQLLRIRAAL</sequence>
<keyword evidence="5 8" id="KW-0963">Cytoplasm</keyword>
<dbReference type="AlphaFoldDB" id="A0A840UMH8"/>
<dbReference type="GO" id="GO:0019294">
    <property type="term" value="P:keto-3-deoxy-D-manno-octulosonic acid biosynthetic process"/>
    <property type="evidence" value="ECO:0007669"/>
    <property type="project" value="UniProtKB-UniRule"/>
</dbReference>
<evidence type="ECO:0000256" key="4">
    <source>
        <dbReference type="ARBA" id="ARBA00010499"/>
    </source>
</evidence>
<dbReference type="InterPro" id="IPR006218">
    <property type="entry name" value="DAHP1/KDSA"/>
</dbReference>
<evidence type="ECO:0000256" key="8">
    <source>
        <dbReference type="HAMAP-Rule" id="MF_00056"/>
    </source>
</evidence>
<dbReference type="HAMAP" id="MF_00056">
    <property type="entry name" value="KDO8P_synth"/>
    <property type="match status" value="1"/>
</dbReference>
<dbReference type="GO" id="GO:0008676">
    <property type="term" value="F:3-deoxy-8-phosphooctulonate synthase activity"/>
    <property type="evidence" value="ECO:0007669"/>
    <property type="project" value="UniProtKB-UniRule"/>
</dbReference>
<keyword evidence="8" id="KW-0448">Lipopolysaccharide biosynthesis</keyword>
<comment type="subcellular location">
    <subcellularLocation>
        <location evidence="1 8">Cytoplasm</location>
    </subcellularLocation>
</comment>
<dbReference type="InterPro" id="IPR006269">
    <property type="entry name" value="KDO8P_synthase"/>
</dbReference>
<dbReference type="SUPFAM" id="SSF51569">
    <property type="entry name" value="Aldolase"/>
    <property type="match status" value="1"/>
</dbReference>
<dbReference type="NCBIfam" id="TIGR01362">
    <property type="entry name" value="KDO8P_synth"/>
    <property type="match status" value="1"/>
</dbReference>
<comment type="similarity">
    <text evidence="4 8">Belongs to the KdsA family.</text>
</comment>
<dbReference type="UniPathway" id="UPA00357">
    <property type="reaction ID" value="UER00474"/>
</dbReference>
<evidence type="ECO:0000256" key="7">
    <source>
        <dbReference type="ARBA" id="ARBA00049112"/>
    </source>
</evidence>
<evidence type="ECO:0000256" key="2">
    <source>
        <dbReference type="ARBA" id="ARBA00004756"/>
    </source>
</evidence>
<dbReference type="EMBL" id="JACHEO010000004">
    <property type="protein sequence ID" value="MBB5347477.1"/>
    <property type="molecule type" value="Genomic_DNA"/>
</dbReference>
<dbReference type="RefSeq" id="WP_183349272.1">
    <property type="nucleotide sequence ID" value="NZ_JACHEO010000004.1"/>
</dbReference>
<comment type="catalytic activity">
    <reaction evidence="7 8">
        <text>D-arabinose 5-phosphate + phosphoenolpyruvate + H2O = 3-deoxy-alpha-D-manno-2-octulosonate-8-phosphate + phosphate</text>
        <dbReference type="Rhea" id="RHEA:14053"/>
        <dbReference type="ChEBI" id="CHEBI:15377"/>
        <dbReference type="ChEBI" id="CHEBI:43474"/>
        <dbReference type="ChEBI" id="CHEBI:57693"/>
        <dbReference type="ChEBI" id="CHEBI:58702"/>
        <dbReference type="ChEBI" id="CHEBI:85985"/>
        <dbReference type="EC" id="2.5.1.55"/>
    </reaction>
</comment>
<dbReference type="Proteomes" id="UP000539642">
    <property type="component" value="Unassembled WGS sequence"/>
</dbReference>
<organism evidence="10 11">
    <name type="scientific">Desulfoprunum benzoelyticum</name>
    <dbReference type="NCBI Taxonomy" id="1506996"/>
    <lineage>
        <taxon>Bacteria</taxon>
        <taxon>Pseudomonadati</taxon>
        <taxon>Thermodesulfobacteriota</taxon>
        <taxon>Desulfobulbia</taxon>
        <taxon>Desulfobulbales</taxon>
        <taxon>Desulfobulbaceae</taxon>
        <taxon>Desulfoprunum</taxon>
    </lineage>
</organism>
<dbReference type="GO" id="GO:0005737">
    <property type="term" value="C:cytoplasm"/>
    <property type="evidence" value="ECO:0007669"/>
    <property type="project" value="UniProtKB-SubCell"/>
</dbReference>
<gene>
    <name evidence="8" type="primary">kdsA</name>
    <name evidence="10" type="ORF">HNQ81_001193</name>
</gene>
<dbReference type="UniPathway" id="UPA00030"/>
<comment type="pathway">
    <text evidence="3 8">Carbohydrate biosynthesis; 3-deoxy-D-manno-octulosonate biosynthesis; 3-deoxy-D-manno-octulosonate from D-ribulose 5-phosphate: step 2/3.</text>
</comment>
<evidence type="ECO:0000256" key="6">
    <source>
        <dbReference type="ARBA" id="ARBA00022679"/>
    </source>
</evidence>
<evidence type="ECO:0000313" key="11">
    <source>
        <dbReference type="Proteomes" id="UP000539642"/>
    </source>
</evidence>
<dbReference type="EC" id="2.5.1.55" evidence="8"/>
<reference evidence="10 11" key="1">
    <citation type="submission" date="2020-08" db="EMBL/GenBank/DDBJ databases">
        <title>Genomic Encyclopedia of Type Strains, Phase IV (KMG-IV): sequencing the most valuable type-strain genomes for metagenomic binning, comparative biology and taxonomic classification.</title>
        <authorList>
            <person name="Goeker M."/>
        </authorList>
    </citation>
    <scope>NUCLEOTIDE SEQUENCE [LARGE SCALE GENOMIC DNA]</scope>
    <source>
        <strain evidence="10 11">DSM 28570</strain>
    </source>
</reference>
<comment type="pathway">
    <text evidence="2">Bacterial outer membrane biogenesis; lipopolysaccharide biosynthesis.</text>
</comment>
<dbReference type="PANTHER" id="PTHR21057">
    <property type="entry name" value="PHOSPHO-2-DEHYDRO-3-DEOXYHEPTONATE ALDOLASE"/>
    <property type="match status" value="1"/>
</dbReference>
<proteinExistence type="inferred from homology"/>
<evidence type="ECO:0000259" key="9">
    <source>
        <dbReference type="Pfam" id="PF00793"/>
    </source>
</evidence>
<feature type="domain" description="DAHP synthetase I/KDSA" evidence="9">
    <location>
        <begin position="16"/>
        <end position="266"/>
    </location>
</feature>
<evidence type="ECO:0000256" key="1">
    <source>
        <dbReference type="ARBA" id="ARBA00004496"/>
    </source>
</evidence>
<protein>
    <recommendedName>
        <fullName evidence="8">2-dehydro-3-deoxyphosphooctonate aldolase</fullName>
        <ecNumber evidence="8">2.5.1.55</ecNumber>
    </recommendedName>
    <alternativeName>
        <fullName evidence="8">3-deoxy-D-manno-octulosonic acid 8-phosphate synthase</fullName>
    </alternativeName>
    <alternativeName>
        <fullName evidence="8">KDO-8-phosphate synthase</fullName>
        <shortName evidence="8">KDO 8-P synthase</shortName>
        <shortName evidence="8">KDOPS</shortName>
    </alternativeName>
    <alternativeName>
        <fullName evidence="8">Phospho-2-dehydro-3-deoxyoctonate aldolase</fullName>
    </alternativeName>
</protein>
<name>A0A840UMH8_9BACT</name>
<accession>A0A840UMH8</accession>
<evidence type="ECO:0000256" key="5">
    <source>
        <dbReference type="ARBA" id="ARBA00022490"/>
    </source>
</evidence>
<dbReference type="NCBIfam" id="NF003543">
    <property type="entry name" value="PRK05198.1"/>
    <property type="match status" value="1"/>
</dbReference>
<dbReference type="Gene3D" id="3.20.20.70">
    <property type="entry name" value="Aldolase class I"/>
    <property type="match status" value="1"/>
</dbReference>
<evidence type="ECO:0000256" key="3">
    <source>
        <dbReference type="ARBA" id="ARBA00004845"/>
    </source>
</evidence>
<dbReference type="Pfam" id="PF00793">
    <property type="entry name" value="DAHP_synth_1"/>
    <property type="match status" value="1"/>
</dbReference>